<dbReference type="InterPro" id="IPR027417">
    <property type="entry name" value="P-loop_NTPase"/>
</dbReference>
<keyword evidence="1" id="KW-0808">Transferase</keyword>
<organism evidence="2 3">
    <name type="scientific">Halovulum marinum</name>
    <dbReference type="NCBI Taxonomy" id="2662447"/>
    <lineage>
        <taxon>Bacteria</taxon>
        <taxon>Pseudomonadati</taxon>
        <taxon>Pseudomonadota</taxon>
        <taxon>Alphaproteobacteria</taxon>
        <taxon>Rhodobacterales</taxon>
        <taxon>Paracoccaceae</taxon>
        <taxon>Halovulum</taxon>
    </lineage>
</organism>
<dbReference type="InterPro" id="IPR037359">
    <property type="entry name" value="NST/OST"/>
</dbReference>
<dbReference type="Gene3D" id="3.40.50.300">
    <property type="entry name" value="P-loop containing nucleotide triphosphate hydrolases"/>
    <property type="match status" value="1"/>
</dbReference>
<reference evidence="2 3" key="1">
    <citation type="submission" date="2019-10" db="EMBL/GenBank/DDBJ databases">
        <title>Cognatihalovulum marinum gen. nov. sp. nov., a new member of the family Rhodobacteraceae isolated from deep seawater of the Northwest Indian Ocean.</title>
        <authorList>
            <person name="Ruan C."/>
            <person name="Wang J."/>
            <person name="Zheng X."/>
            <person name="Song L."/>
            <person name="Zhu Y."/>
            <person name="Huang Y."/>
            <person name="Lu Z."/>
            <person name="Du W."/>
            <person name="Huang L."/>
            <person name="Dai X."/>
        </authorList>
    </citation>
    <scope>NUCLEOTIDE SEQUENCE [LARGE SCALE GENOMIC DNA]</scope>
    <source>
        <strain evidence="2 3">2CG4</strain>
    </source>
</reference>
<keyword evidence="3" id="KW-1185">Reference proteome</keyword>
<sequence length="326" mass="36865">MLSFPGPIWRGKRDRRQGTGGLGIAGNLGLAGRQEPCDLTGRTFLLGVGAQKTGTSWLYRYLAEHPEAFMPMIKELHVFDAHFRPDWFGRYDRSFPRRLVQALDRQRARGQAQLTGRALQLLDRALIGEDIRRYPDLFRALPGPARLTGDITPSYAVLDAGHFRQIRQLLTDAGLKPRVVFLMRDPVERVWSATRMWGRKHGIDDAEQLRAAALAQLDRPEELARSRYDHTVAALEAAFPAEELFFGFYETLFCDPSVRALCAHLGIRYLPGDYGRTINASPRPAELLPAQAQLIRRALAPVYEFCETRFGHDLPATWRTRSARAA</sequence>
<dbReference type="PANTHER" id="PTHR10605:SF56">
    <property type="entry name" value="BIFUNCTIONAL HEPARAN SULFATE N-DEACETYLASE_N-SULFOTRANSFERASE"/>
    <property type="match status" value="1"/>
</dbReference>
<evidence type="ECO:0008006" key="4">
    <source>
        <dbReference type="Google" id="ProtNLM"/>
    </source>
</evidence>
<dbReference type="Pfam" id="PF13469">
    <property type="entry name" value="Sulfotransfer_3"/>
    <property type="match status" value="1"/>
</dbReference>
<dbReference type="Proteomes" id="UP000474957">
    <property type="component" value="Unassembled WGS sequence"/>
</dbReference>
<dbReference type="EMBL" id="WIND01000005">
    <property type="protein sequence ID" value="MSU89653.1"/>
    <property type="molecule type" value="Genomic_DNA"/>
</dbReference>
<dbReference type="PANTHER" id="PTHR10605">
    <property type="entry name" value="HEPARAN SULFATE SULFOTRANSFERASE"/>
    <property type="match status" value="1"/>
</dbReference>
<gene>
    <name evidence="2" type="ORF">GE300_08485</name>
</gene>
<dbReference type="SUPFAM" id="SSF52540">
    <property type="entry name" value="P-loop containing nucleoside triphosphate hydrolases"/>
    <property type="match status" value="1"/>
</dbReference>
<name>A0A6L5YZG1_9RHOB</name>
<evidence type="ECO:0000256" key="1">
    <source>
        <dbReference type="ARBA" id="ARBA00022679"/>
    </source>
</evidence>
<evidence type="ECO:0000313" key="3">
    <source>
        <dbReference type="Proteomes" id="UP000474957"/>
    </source>
</evidence>
<comment type="caution">
    <text evidence="2">The sequence shown here is derived from an EMBL/GenBank/DDBJ whole genome shotgun (WGS) entry which is preliminary data.</text>
</comment>
<proteinExistence type="predicted"/>
<evidence type="ECO:0000313" key="2">
    <source>
        <dbReference type="EMBL" id="MSU89653.1"/>
    </source>
</evidence>
<protein>
    <recommendedName>
        <fullName evidence="4">Sulfotransferase family protein</fullName>
    </recommendedName>
</protein>
<dbReference type="GO" id="GO:0008146">
    <property type="term" value="F:sulfotransferase activity"/>
    <property type="evidence" value="ECO:0007669"/>
    <property type="project" value="InterPro"/>
</dbReference>
<accession>A0A6L5YZG1</accession>
<dbReference type="AlphaFoldDB" id="A0A6L5YZG1"/>